<keyword evidence="1" id="KW-0812">Transmembrane</keyword>
<protein>
    <submittedName>
        <fullName evidence="2">DUF1467 family protein</fullName>
    </submittedName>
</protein>
<dbReference type="Proteomes" id="UP001597213">
    <property type="component" value="Unassembled WGS sequence"/>
</dbReference>
<evidence type="ECO:0000313" key="2">
    <source>
        <dbReference type="EMBL" id="MFD1883755.1"/>
    </source>
</evidence>
<keyword evidence="3" id="KW-1185">Reference proteome</keyword>
<dbReference type="RefSeq" id="WP_379145337.1">
    <property type="nucleotide sequence ID" value="NZ_JBHUEN010000053.1"/>
</dbReference>
<dbReference type="InterPro" id="IPR009935">
    <property type="entry name" value="DUF1467"/>
</dbReference>
<organism evidence="2 3">
    <name type="scientific">Paracoccus pacificus</name>
    <dbReference type="NCBI Taxonomy" id="1463598"/>
    <lineage>
        <taxon>Bacteria</taxon>
        <taxon>Pseudomonadati</taxon>
        <taxon>Pseudomonadota</taxon>
        <taxon>Alphaproteobacteria</taxon>
        <taxon>Rhodobacterales</taxon>
        <taxon>Paracoccaceae</taxon>
        <taxon>Paracoccus</taxon>
    </lineage>
</organism>
<dbReference type="Pfam" id="PF07330">
    <property type="entry name" value="DUF1467"/>
    <property type="match status" value="1"/>
</dbReference>
<sequence>MNLTGGIILYAVLWFLALFVILPIGHRSQADAGEIVPGTPAGAPAENRLKRQALIATIVATVIWAVLAWLILGGMFTRDDLNTLYYWLRG</sequence>
<feature type="transmembrane region" description="Helical" evidence="1">
    <location>
        <begin position="6"/>
        <end position="25"/>
    </location>
</feature>
<evidence type="ECO:0000256" key="1">
    <source>
        <dbReference type="SAM" id="Phobius"/>
    </source>
</evidence>
<keyword evidence="1" id="KW-1133">Transmembrane helix</keyword>
<reference evidence="3" key="1">
    <citation type="journal article" date="2019" name="Int. J. Syst. Evol. Microbiol.">
        <title>The Global Catalogue of Microorganisms (GCM) 10K type strain sequencing project: providing services to taxonomists for standard genome sequencing and annotation.</title>
        <authorList>
            <consortium name="The Broad Institute Genomics Platform"/>
            <consortium name="The Broad Institute Genome Sequencing Center for Infectious Disease"/>
            <person name="Wu L."/>
            <person name="Ma J."/>
        </authorList>
    </citation>
    <scope>NUCLEOTIDE SEQUENCE [LARGE SCALE GENOMIC DNA]</scope>
    <source>
        <strain evidence="3">CCUG 56029</strain>
    </source>
</reference>
<name>A0ABW4RDA3_9RHOB</name>
<keyword evidence="1" id="KW-0472">Membrane</keyword>
<feature type="transmembrane region" description="Helical" evidence="1">
    <location>
        <begin position="53"/>
        <end position="76"/>
    </location>
</feature>
<accession>A0ABW4RDA3</accession>
<evidence type="ECO:0000313" key="3">
    <source>
        <dbReference type="Proteomes" id="UP001597213"/>
    </source>
</evidence>
<dbReference type="EMBL" id="JBHUEN010000053">
    <property type="protein sequence ID" value="MFD1883755.1"/>
    <property type="molecule type" value="Genomic_DNA"/>
</dbReference>
<gene>
    <name evidence="2" type="ORF">ACFSCT_18755</name>
</gene>
<proteinExistence type="predicted"/>
<comment type="caution">
    <text evidence="2">The sequence shown here is derived from an EMBL/GenBank/DDBJ whole genome shotgun (WGS) entry which is preliminary data.</text>
</comment>